<dbReference type="InterPro" id="IPR023575">
    <property type="entry name" value="Ribosomal_uS19_SF"/>
</dbReference>
<evidence type="ECO:0000256" key="3">
    <source>
        <dbReference type="ARBA" id="ARBA00023274"/>
    </source>
</evidence>
<dbReference type="InterPro" id="IPR020934">
    <property type="entry name" value="Ribosomal_uS19_CS"/>
</dbReference>
<evidence type="ECO:0000256" key="5">
    <source>
        <dbReference type="RuleBase" id="RU003485"/>
    </source>
</evidence>
<evidence type="ECO:0000313" key="8">
    <source>
        <dbReference type="Proteomes" id="UP000007799"/>
    </source>
</evidence>
<proteinExistence type="inferred from homology"/>
<dbReference type="eggNOG" id="KOG0898">
    <property type="taxonomic scope" value="Eukaryota"/>
</dbReference>
<dbReference type="PANTHER" id="PTHR43569">
    <property type="entry name" value="AMIDOHYDROLASE"/>
    <property type="match status" value="1"/>
</dbReference>
<sequence length="453" mass="51686">MPYTGPVVDTHHHFWDLERFGDHYKWINNIPADAKDAGLKRSYLLPDFERDIQDLNVTKSVHVQGEWRGDEVEETRWLDGIAEDVDNSAGFPHAIVGYANFDSPDVENQLQEHAKSPRFRGVRQLLNWHEDESKRAAERDYLSDPEWRERIGLLAKYNLLFELHLYPHQMAQASALCKQHPTIPFVLDHIGCPIERDGPGYDSWLHSMKDLASNANAYCKISGLIHPMHTSKGGWSAETLRPWIKGTLEAFGTDRCLFGSNFPVDGVCGSYKQVLDAVKACLDELGVSASDQHSIFYANARSTHRRTAEMADVQKRKRAFRKFTFRGIEVEQLLDLSHDQLLDLLNCRARRKLKRGLKRKPLSLLKKLRKVKKETPEGEKPAPVKTHLRNMIILPEMIGSIVGVYNGKTFNQVEIRTDMVGHYLGEFSISYKPVRHGRPGIGATNSSRFIPLK</sequence>
<accession>F2U0Y8</accession>
<evidence type="ECO:0000313" key="7">
    <source>
        <dbReference type="EMBL" id="EGD80562.1"/>
    </source>
</evidence>
<dbReference type="GO" id="GO:0003723">
    <property type="term" value="F:RNA binding"/>
    <property type="evidence" value="ECO:0007669"/>
    <property type="project" value="InterPro"/>
</dbReference>
<dbReference type="Proteomes" id="UP000007799">
    <property type="component" value="Unassembled WGS sequence"/>
</dbReference>
<dbReference type="InterPro" id="IPR052350">
    <property type="entry name" value="Metallo-dep_Lactonases"/>
</dbReference>
<dbReference type="InterPro" id="IPR002222">
    <property type="entry name" value="Ribosomal_uS19"/>
</dbReference>
<evidence type="ECO:0000256" key="4">
    <source>
        <dbReference type="ARBA" id="ARBA00038310"/>
    </source>
</evidence>
<reference evidence="7" key="1">
    <citation type="submission" date="2009-08" db="EMBL/GenBank/DDBJ databases">
        <title>Annotation of Salpingoeca rosetta.</title>
        <authorList>
            <consortium name="The Broad Institute Genome Sequencing Platform"/>
            <person name="Russ C."/>
            <person name="Cuomo C."/>
            <person name="Burger G."/>
            <person name="Gray M.W."/>
            <person name="Holland P.W.H."/>
            <person name="King N."/>
            <person name="Lang F.B.F."/>
            <person name="Roger A.J."/>
            <person name="Ruiz-Trillo I."/>
            <person name="Young S.K."/>
            <person name="Zeng Q."/>
            <person name="Gargeya S."/>
            <person name="Alvarado L."/>
            <person name="Berlin A."/>
            <person name="Chapman S.B."/>
            <person name="Chen Z."/>
            <person name="Freedman E."/>
            <person name="Gellesch M."/>
            <person name="Goldberg J."/>
            <person name="Griggs A."/>
            <person name="Gujja S."/>
            <person name="Heilman E."/>
            <person name="Heiman D."/>
            <person name="Howarth C."/>
            <person name="Mehta T."/>
            <person name="Neiman D."/>
            <person name="Pearson M."/>
            <person name="Roberts A."/>
            <person name="Saif S."/>
            <person name="Shea T."/>
            <person name="Shenoy N."/>
            <person name="Sisk P."/>
            <person name="Stolte C."/>
            <person name="Sykes S."/>
            <person name="White J."/>
            <person name="Yandava C."/>
            <person name="Haas B."/>
            <person name="Nusbaum C."/>
            <person name="Birren B."/>
        </authorList>
    </citation>
    <scope>NUCLEOTIDE SEQUENCE [LARGE SCALE GENOMIC DNA]</scope>
    <source>
        <strain evidence="7">ATCC 50818</strain>
    </source>
</reference>
<dbReference type="Pfam" id="PF04909">
    <property type="entry name" value="Amidohydro_2"/>
    <property type="match status" value="1"/>
</dbReference>
<dbReference type="Pfam" id="PF00203">
    <property type="entry name" value="Ribosomal_S19"/>
    <property type="match status" value="1"/>
</dbReference>
<name>F2U0Y8_SALR5</name>
<protein>
    <submittedName>
        <fullName evidence="7">Ribosomal protein S15</fullName>
    </submittedName>
</protein>
<dbReference type="OMA" id="FRGIRHA"/>
<dbReference type="Gene3D" id="3.30.860.10">
    <property type="entry name" value="30s Ribosomal Protein S19, Chain A"/>
    <property type="match status" value="1"/>
</dbReference>
<dbReference type="NCBIfam" id="TIGR01025">
    <property type="entry name" value="uS19_arch"/>
    <property type="match status" value="1"/>
</dbReference>
<dbReference type="STRING" id="946362.F2U0Y8"/>
<dbReference type="GO" id="GO:0016787">
    <property type="term" value="F:hydrolase activity"/>
    <property type="evidence" value="ECO:0007669"/>
    <property type="project" value="InterPro"/>
</dbReference>
<comment type="similarity">
    <text evidence="1 5">Belongs to the universal ribosomal protein uS19 family.</text>
</comment>
<organism evidence="8">
    <name type="scientific">Salpingoeca rosetta (strain ATCC 50818 / BSB-021)</name>
    <dbReference type="NCBI Taxonomy" id="946362"/>
    <lineage>
        <taxon>Eukaryota</taxon>
        <taxon>Choanoflagellata</taxon>
        <taxon>Craspedida</taxon>
        <taxon>Salpingoecidae</taxon>
        <taxon>Salpingoeca</taxon>
    </lineage>
</organism>
<dbReference type="InterPro" id="IPR006680">
    <property type="entry name" value="Amidohydro-rel"/>
</dbReference>
<evidence type="ECO:0000256" key="1">
    <source>
        <dbReference type="ARBA" id="ARBA00007345"/>
    </source>
</evidence>
<dbReference type="Gene3D" id="3.20.20.140">
    <property type="entry name" value="Metal-dependent hydrolases"/>
    <property type="match status" value="1"/>
</dbReference>
<dbReference type="NCBIfam" id="NF003121">
    <property type="entry name" value="PRK04038.1"/>
    <property type="match status" value="1"/>
</dbReference>
<dbReference type="AlphaFoldDB" id="F2U0Y8"/>
<gene>
    <name evidence="7" type="ORF">PTSG_01154</name>
</gene>
<dbReference type="PROSITE" id="PS00323">
    <property type="entry name" value="RIBOSOMAL_S19"/>
    <property type="match status" value="1"/>
</dbReference>
<dbReference type="OrthoDB" id="1843218at2759"/>
<keyword evidence="2 5" id="KW-0689">Ribosomal protein</keyword>
<dbReference type="GO" id="GO:0003735">
    <property type="term" value="F:structural constituent of ribosome"/>
    <property type="evidence" value="ECO:0007669"/>
    <property type="project" value="InterPro"/>
</dbReference>
<keyword evidence="3 5" id="KW-0687">Ribonucleoprotein</keyword>
<dbReference type="InParanoid" id="F2U0Y8"/>
<dbReference type="SUPFAM" id="SSF54570">
    <property type="entry name" value="Ribosomal protein S19"/>
    <property type="match status" value="1"/>
</dbReference>
<dbReference type="FunFam" id="3.30.860.10:FF:000002">
    <property type="entry name" value="40S ribosomal protein S15"/>
    <property type="match status" value="1"/>
</dbReference>
<dbReference type="KEGG" id="sre:PTSG_01154"/>
<dbReference type="GO" id="GO:0006412">
    <property type="term" value="P:translation"/>
    <property type="evidence" value="ECO:0007669"/>
    <property type="project" value="InterPro"/>
</dbReference>
<comment type="similarity">
    <text evidence="4">Belongs to the metallo-dependent hydrolases superfamily.</text>
</comment>
<keyword evidence="8" id="KW-1185">Reference proteome</keyword>
<dbReference type="InterPro" id="IPR005713">
    <property type="entry name" value="Ribosomal_uS19_euk/arc"/>
</dbReference>
<dbReference type="PANTHER" id="PTHR43569:SF2">
    <property type="entry name" value="AMIDOHYDROLASE-RELATED DOMAIN-CONTAINING PROTEIN"/>
    <property type="match status" value="1"/>
</dbReference>
<dbReference type="EMBL" id="GL832958">
    <property type="protein sequence ID" value="EGD80562.1"/>
    <property type="molecule type" value="Genomic_DNA"/>
</dbReference>
<dbReference type="HAMAP" id="MF_00531">
    <property type="entry name" value="Ribosomal_uS19"/>
    <property type="match status" value="1"/>
</dbReference>
<dbReference type="GeneID" id="16077718"/>
<dbReference type="RefSeq" id="XP_004997123.1">
    <property type="nucleotide sequence ID" value="XM_004997066.1"/>
</dbReference>
<dbReference type="InterPro" id="IPR032466">
    <property type="entry name" value="Metal_Hydrolase"/>
</dbReference>
<evidence type="ECO:0000256" key="2">
    <source>
        <dbReference type="ARBA" id="ARBA00022980"/>
    </source>
</evidence>
<evidence type="ECO:0000259" key="6">
    <source>
        <dbReference type="Pfam" id="PF04909"/>
    </source>
</evidence>
<dbReference type="SUPFAM" id="SSF51556">
    <property type="entry name" value="Metallo-dependent hydrolases"/>
    <property type="match status" value="1"/>
</dbReference>
<dbReference type="GO" id="GO:0015935">
    <property type="term" value="C:small ribosomal subunit"/>
    <property type="evidence" value="ECO:0007669"/>
    <property type="project" value="InterPro"/>
</dbReference>
<feature type="domain" description="Amidohydrolase-related" evidence="6">
    <location>
        <begin position="8"/>
        <end position="301"/>
    </location>
</feature>
<dbReference type="PRINTS" id="PR00975">
    <property type="entry name" value="RIBOSOMALS19"/>
</dbReference>